<feature type="non-terminal residue" evidence="2">
    <location>
        <position position="1"/>
    </location>
</feature>
<feature type="compositionally biased region" description="Basic and acidic residues" evidence="1">
    <location>
        <begin position="114"/>
        <end position="123"/>
    </location>
</feature>
<dbReference type="GeneID" id="25915909"/>
<feature type="compositionally biased region" description="Polar residues" evidence="1">
    <location>
        <begin position="127"/>
        <end position="142"/>
    </location>
</feature>
<accession>A0A0L0F5P9</accession>
<feature type="compositionally biased region" description="Polar residues" evidence="1">
    <location>
        <begin position="24"/>
        <end position="57"/>
    </location>
</feature>
<dbReference type="RefSeq" id="XP_014145949.1">
    <property type="nucleotide sequence ID" value="XM_014290474.1"/>
</dbReference>
<dbReference type="Proteomes" id="UP000054560">
    <property type="component" value="Unassembled WGS sequence"/>
</dbReference>
<dbReference type="EMBL" id="KQ247666">
    <property type="protein sequence ID" value="KNC72047.1"/>
    <property type="molecule type" value="Genomic_DNA"/>
</dbReference>
<name>A0A0L0F5P9_9EUKA</name>
<feature type="non-terminal residue" evidence="2">
    <location>
        <position position="142"/>
    </location>
</feature>
<protein>
    <submittedName>
        <fullName evidence="2">Uncharacterized protein</fullName>
    </submittedName>
</protein>
<proteinExistence type="predicted"/>
<evidence type="ECO:0000256" key="1">
    <source>
        <dbReference type="SAM" id="MobiDB-lite"/>
    </source>
</evidence>
<sequence length="142" mass="15613">KSSVFGVRDVNANRLNRSRKSPAVNVQSKSNRRAISTVSTNENAALDSESANQISQSAEREDQSSSEMDDEPSVVMNDESSLDPSWRLSLTSANEISSFMDARANQISGLLERSDESSFKMVDESSLEPSWQPSPIVISKQQ</sequence>
<feature type="region of interest" description="Disordered" evidence="1">
    <location>
        <begin position="114"/>
        <end position="142"/>
    </location>
</feature>
<gene>
    <name evidence="2" type="ORF">SARC_15405</name>
</gene>
<organism evidence="2 3">
    <name type="scientific">Sphaeroforma arctica JP610</name>
    <dbReference type="NCBI Taxonomy" id="667725"/>
    <lineage>
        <taxon>Eukaryota</taxon>
        <taxon>Ichthyosporea</taxon>
        <taxon>Ichthyophonida</taxon>
        <taxon>Sphaeroforma</taxon>
    </lineage>
</organism>
<keyword evidence="3" id="KW-1185">Reference proteome</keyword>
<evidence type="ECO:0000313" key="2">
    <source>
        <dbReference type="EMBL" id="KNC72047.1"/>
    </source>
</evidence>
<dbReference type="AlphaFoldDB" id="A0A0L0F5P9"/>
<evidence type="ECO:0000313" key="3">
    <source>
        <dbReference type="Proteomes" id="UP000054560"/>
    </source>
</evidence>
<reference evidence="2 3" key="1">
    <citation type="submission" date="2011-02" db="EMBL/GenBank/DDBJ databases">
        <title>The Genome Sequence of Sphaeroforma arctica JP610.</title>
        <authorList>
            <consortium name="The Broad Institute Genome Sequencing Platform"/>
            <person name="Russ C."/>
            <person name="Cuomo C."/>
            <person name="Young S.K."/>
            <person name="Zeng Q."/>
            <person name="Gargeya S."/>
            <person name="Alvarado L."/>
            <person name="Berlin A."/>
            <person name="Chapman S.B."/>
            <person name="Chen Z."/>
            <person name="Freedman E."/>
            <person name="Gellesch M."/>
            <person name="Goldberg J."/>
            <person name="Griggs A."/>
            <person name="Gujja S."/>
            <person name="Heilman E."/>
            <person name="Heiman D."/>
            <person name="Howarth C."/>
            <person name="Mehta T."/>
            <person name="Neiman D."/>
            <person name="Pearson M."/>
            <person name="Roberts A."/>
            <person name="Saif S."/>
            <person name="Shea T."/>
            <person name="Shenoy N."/>
            <person name="Sisk P."/>
            <person name="Stolte C."/>
            <person name="Sykes S."/>
            <person name="White J."/>
            <person name="Yandava C."/>
            <person name="Burger G."/>
            <person name="Gray M.W."/>
            <person name="Holland P.W.H."/>
            <person name="King N."/>
            <person name="Lang F.B.F."/>
            <person name="Roger A.J."/>
            <person name="Ruiz-Trillo I."/>
            <person name="Haas B."/>
            <person name="Nusbaum C."/>
            <person name="Birren B."/>
        </authorList>
    </citation>
    <scope>NUCLEOTIDE SEQUENCE [LARGE SCALE GENOMIC DNA]</scope>
    <source>
        <strain evidence="2 3">JP610</strain>
    </source>
</reference>
<feature type="region of interest" description="Disordered" evidence="1">
    <location>
        <begin position="1"/>
        <end position="86"/>
    </location>
</feature>